<evidence type="ECO:0000313" key="1">
    <source>
        <dbReference type="EMBL" id="MFD0986657.1"/>
    </source>
</evidence>
<dbReference type="EMBL" id="JBHTJO010000001">
    <property type="protein sequence ID" value="MFD0986657.1"/>
    <property type="molecule type" value="Genomic_DNA"/>
</dbReference>
<dbReference type="Proteomes" id="UP001597102">
    <property type="component" value="Unassembled WGS sequence"/>
</dbReference>
<gene>
    <name evidence="1" type="ORF">ACFQ2F_06060</name>
</gene>
<organism evidence="1 2">
    <name type="scientific">Methyloligella solikamskensis</name>
    <dbReference type="NCBI Taxonomy" id="1177756"/>
    <lineage>
        <taxon>Bacteria</taxon>
        <taxon>Pseudomonadati</taxon>
        <taxon>Pseudomonadota</taxon>
        <taxon>Alphaproteobacteria</taxon>
        <taxon>Hyphomicrobiales</taxon>
        <taxon>Hyphomicrobiaceae</taxon>
        <taxon>Methyloligella</taxon>
    </lineage>
</organism>
<evidence type="ECO:0000313" key="2">
    <source>
        <dbReference type="Proteomes" id="UP001597102"/>
    </source>
</evidence>
<name>A0ABW3JB59_9HYPH</name>
<proteinExistence type="predicted"/>
<keyword evidence="2" id="KW-1185">Reference proteome</keyword>
<sequence>MKRAVRRCPKFESQWLRYAAASTVGLKAMAVIDSHLSYMSQFDDAISRLMELGILFKVKNSAGVYELRPRNISYYVKLSVREDIVAATEICVENLAEDEIEGNEVGASMDAGNKVVKKRRNP</sequence>
<accession>A0ABW3JB59</accession>
<comment type="caution">
    <text evidence="1">The sequence shown here is derived from an EMBL/GenBank/DDBJ whole genome shotgun (WGS) entry which is preliminary data.</text>
</comment>
<protein>
    <submittedName>
        <fullName evidence="1">Uncharacterized protein</fullName>
    </submittedName>
</protein>
<reference evidence="2" key="1">
    <citation type="journal article" date="2019" name="Int. J. Syst. Evol. Microbiol.">
        <title>The Global Catalogue of Microorganisms (GCM) 10K type strain sequencing project: providing services to taxonomists for standard genome sequencing and annotation.</title>
        <authorList>
            <consortium name="The Broad Institute Genomics Platform"/>
            <consortium name="The Broad Institute Genome Sequencing Center for Infectious Disease"/>
            <person name="Wu L."/>
            <person name="Ma J."/>
        </authorList>
    </citation>
    <scope>NUCLEOTIDE SEQUENCE [LARGE SCALE GENOMIC DNA]</scope>
    <source>
        <strain evidence="2">CCUG 61697</strain>
    </source>
</reference>
<dbReference type="RefSeq" id="WP_379087208.1">
    <property type="nucleotide sequence ID" value="NZ_JBHTJO010000001.1"/>
</dbReference>